<name>A0A5P8W557_9NOSO</name>
<reference evidence="1 2" key="1">
    <citation type="submission" date="2019-10" db="EMBL/GenBank/DDBJ databases">
        <title>Genomic and transcriptomic insights into the perfect genentic adaptation of a filamentous nitrogen-fixing cyanobacterium to rice fields.</title>
        <authorList>
            <person name="Chen Z."/>
        </authorList>
    </citation>
    <scope>NUCLEOTIDE SEQUENCE [LARGE SCALE GENOMIC DNA]</scope>
    <source>
        <strain evidence="1">CCNUC1</strain>
    </source>
</reference>
<sequence length="40" mass="4828">MGVAQPRHRISVLYPSIADLLVHYDSIYLYIRIYRTYKLE</sequence>
<gene>
    <name evidence="1" type="ORF">GXM_05272</name>
</gene>
<dbReference type="KEGG" id="nsh:GXM_05272"/>
<dbReference type="AlphaFoldDB" id="A0A5P8W557"/>
<organism evidence="1 2">
    <name type="scientific">Nostoc sphaeroides CCNUC1</name>
    <dbReference type="NCBI Taxonomy" id="2653204"/>
    <lineage>
        <taxon>Bacteria</taxon>
        <taxon>Bacillati</taxon>
        <taxon>Cyanobacteriota</taxon>
        <taxon>Cyanophyceae</taxon>
        <taxon>Nostocales</taxon>
        <taxon>Nostocaceae</taxon>
        <taxon>Nostoc</taxon>
    </lineage>
</organism>
<evidence type="ECO:0000313" key="2">
    <source>
        <dbReference type="Proteomes" id="UP000326678"/>
    </source>
</evidence>
<dbReference type="Proteomes" id="UP000326678">
    <property type="component" value="Chromosome Gxm1"/>
</dbReference>
<dbReference type="EMBL" id="CP045226">
    <property type="protein sequence ID" value="QFS47780.1"/>
    <property type="molecule type" value="Genomic_DNA"/>
</dbReference>
<keyword evidence="2" id="KW-1185">Reference proteome</keyword>
<protein>
    <submittedName>
        <fullName evidence="1">Uncharacterized protein</fullName>
    </submittedName>
</protein>
<proteinExistence type="predicted"/>
<evidence type="ECO:0000313" key="1">
    <source>
        <dbReference type="EMBL" id="QFS47780.1"/>
    </source>
</evidence>
<accession>A0A5P8W557</accession>